<keyword evidence="1" id="KW-1133">Transmembrane helix</keyword>
<feature type="transmembrane region" description="Helical" evidence="1">
    <location>
        <begin position="180"/>
        <end position="201"/>
    </location>
</feature>
<gene>
    <name evidence="2" type="ORF">NQF86_03230</name>
</gene>
<dbReference type="Proteomes" id="UP001165576">
    <property type="component" value="Unassembled WGS sequence"/>
</dbReference>
<proteinExistence type="predicted"/>
<sequence>MILTAILLSYRFWPWPEGALTILGPLGYLAVALFIVGGFWAYVGGLLLGYTGQTRRWIRKVSLTGALLPVPLLFPWLAIHLPQVILPAMAVMGMCGWIVLGYANGPMGQQFVTMGQHLRLPSFSLWRNVRFPLICPVLLQAGTIVLPFFWDGVYMVATLDAEHNTVLLGLLQKHLYGMQLLFLCLMTLLAACVRWGIFIPLQERMAHRYRI</sequence>
<evidence type="ECO:0000256" key="1">
    <source>
        <dbReference type="SAM" id="Phobius"/>
    </source>
</evidence>
<name>A0ABT3WHI1_9PROT</name>
<feature type="transmembrane region" description="Helical" evidence="1">
    <location>
        <begin position="85"/>
        <end position="104"/>
    </location>
</feature>
<accession>A0ABT3WHI1</accession>
<feature type="transmembrane region" description="Helical" evidence="1">
    <location>
        <begin position="129"/>
        <end position="150"/>
    </location>
</feature>
<feature type="transmembrane region" description="Helical" evidence="1">
    <location>
        <begin position="26"/>
        <end position="49"/>
    </location>
</feature>
<dbReference type="EMBL" id="JANIDY010000001">
    <property type="protein sequence ID" value="MCX5617685.1"/>
    <property type="molecule type" value="Genomic_DNA"/>
</dbReference>
<keyword evidence="1" id="KW-0472">Membrane</keyword>
<organism evidence="2 3">
    <name type="scientific">Bombella pluederhausensis</name>
    <dbReference type="NCBI Taxonomy" id="2967336"/>
    <lineage>
        <taxon>Bacteria</taxon>
        <taxon>Pseudomonadati</taxon>
        <taxon>Pseudomonadota</taxon>
        <taxon>Alphaproteobacteria</taxon>
        <taxon>Acetobacterales</taxon>
        <taxon>Acetobacteraceae</taxon>
        <taxon>Bombella</taxon>
    </lineage>
</organism>
<evidence type="ECO:0008006" key="4">
    <source>
        <dbReference type="Google" id="ProtNLM"/>
    </source>
</evidence>
<protein>
    <recommendedName>
        <fullName evidence="4">ABC transmembrane type-1 domain-containing protein</fullName>
    </recommendedName>
</protein>
<dbReference type="RefSeq" id="WP_266116153.1">
    <property type="nucleotide sequence ID" value="NZ_JANIDY010000001.1"/>
</dbReference>
<feature type="transmembrane region" description="Helical" evidence="1">
    <location>
        <begin position="61"/>
        <end position="79"/>
    </location>
</feature>
<reference evidence="2" key="1">
    <citation type="submission" date="2022-07" db="EMBL/GenBank/DDBJ databases">
        <title>Bombella genomes.</title>
        <authorList>
            <person name="Harer L."/>
            <person name="Styblova S."/>
            <person name="Ehrmann M."/>
        </authorList>
    </citation>
    <scope>NUCLEOTIDE SEQUENCE</scope>
    <source>
        <strain evidence="2">TMW 2.2543</strain>
    </source>
</reference>
<keyword evidence="3" id="KW-1185">Reference proteome</keyword>
<keyword evidence="1" id="KW-0812">Transmembrane</keyword>
<evidence type="ECO:0000313" key="3">
    <source>
        <dbReference type="Proteomes" id="UP001165576"/>
    </source>
</evidence>
<evidence type="ECO:0000313" key="2">
    <source>
        <dbReference type="EMBL" id="MCX5617685.1"/>
    </source>
</evidence>
<comment type="caution">
    <text evidence="2">The sequence shown here is derived from an EMBL/GenBank/DDBJ whole genome shotgun (WGS) entry which is preliminary data.</text>
</comment>